<comment type="caution">
    <text evidence="3">The sequence shown here is derived from an EMBL/GenBank/DDBJ whole genome shotgun (WGS) entry which is preliminary data.</text>
</comment>
<proteinExistence type="predicted"/>
<keyword evidence="4" id="KW-1185">Reference proteome</keyword>
<reference evidence="3 4" key="1">
    <citation type="submission" date="2021-02" db="EMBL/GenBank/DDBJ databases">
        <title>Genome assembly of Pseudopithomyces chartarum.</title>
        <authorList>
            <person name="Jauregui R."/>
            <person name="Singh J."/>
            <person name="Voisey C."/>
        </authorList>
    </citation>
    <scope>NUCLEOTIDE SEQUENCE [LARGE SCALE GENOMIC DNA]</scope>
    <source>
        <strain evidence="3 4">AGR01</strain>
    </source>
</reference>
<sequence>MSRYLNDFADDYGSVVTVWLLIDDPLYVRYNLEELEELVSRLKEQAWALESMIPPDMHIMKNKYISEELRKIEDEALAIISDMNKLDNKSYFVEVMVRDEMMERKQRGHGSSEFDNDAKGQDKTQRPAVYAKFSSRGSLRPTRFIGYVEHAADEEDTLSTPFDRAQMSVHRMYEGQVESKPKEPKIARTDDEVGENKFNASKIHGELKKEGMQPAKIDDKLSAPRNFYEHKHGRPEGSTERLTTWQNLAIICRSEKNWNEARHWGYQMMHASEKIFGPYDPRTIASMLDLISTINQLSHRPQFVEDAEWLESQVQERVTKLLQIEAPTTLTGMGDLALTYRSYKQWHMARLIEAYLIKQGETLIQDDLLADLLFNDLSLRKTYQANYKKFGAERLAFHHDVVLAEFIERIDLEESANRGLIQAVHLTQDEPRRKRVTGRIIYHIQKSMDPSKYGGKAEIVQERLLDFRPSLTVVTQSRAFLNLQSALEDVTSIPWTIKEALDHGDIELLQHVLEARFDVVAQDDYSWLQELIDVGYTYRELAELLLEQSSDAPWIFFEPRSFDEQIEISFDTHIQGCVHEFYKIEQSAGVSSTSPVIKSSPTTWKNITRTLEELCGLAGVIPYDRDRSEWTGSVQFAQQNTVATVTCSELSDAPDSENDVSLSVYIERIKKSLTNFCLAAAHAQAAGLCCESFTILRIGSESSLKLERIRFGFAEEMLHNLGNVSGEDLYYGYIQRIAARILDPFTENGLHYNNNYDILDALERCSLATQFLCLGFLSYIQAHAGPLRPFFLDTPLQKVQLLGLGLSTHDLRKSTSAYNFTIEASLKQLTCLDGMIQSKVFVFETISSRSESTSRPIQEPRQQVPLEHGQSPEDMPRVTIDRSTVMIIGTPVVINGRCILDSEECRKRSSAFLEPMGTYRTFWYHDERQIGIQGGQYAVVQAIAAAHKMPGRNLKQHIIEQDEKMLVSFMNELWGVQVSFCTHVARRVPLRELVADLLPALAAVSSSSRDALSWEQLKQLDIIDAFQKDEVFKWLAKLPEPLHKEVLKMIRVLLEILQHTGLDREKKNLVVAWPHEGGMFKCFKVPLEKQTSWAGVLADSEDSAAFCYITTRCFETGKIKCSGPSPTWSSEIPLLETAVMPHAKDRSALAAALQHDKAYYFQKMDDLFFVRVQRPVSSGVANLITKRSIIPRSMQIRLFARNGARLRERVAQGEFAEEVAVSYSPISSS</sequence>
<evidence type="ECO:0000313" key="4">
    <source>
        <dbReference type="Proteomes" id="UP001280581"/>
    </source>
</evidence>
<feature type="coiled-coil region" evidence="1">
    <location>
        <begin position="32"/>
        <end position="89"/>
    </location>
</feature>
<accession>A0AAN6LLY5</accession>
<feature type="region of interest" description="Disordered" evidence="2">
    <location>
        <begin position="851"/>
        <end position="875"/>
    </location>
</feature>
<protein>
    <submittedName>
        <fullName evidence="3">Uncharacterized protein</fullName>
    </submittedName>
</protein>
<evidence type="ECO:0000256" key="2">
    <source>
        <dbReference type="SAM" id="MobiDB-lite"/>
    </source>
</evidence>
<evidence type="ECO:0000313" key="3">
    <source>
        <dbReference type="EMBL" id="KAK3197746.1"/>
    </source>
</evidence>
<keyword evidence="1" id="KW-0175">Coiled coil</keyword>
<dbReference type="EMBL" id="WVTA01000018">
    <property type="protein sequence ID" value="KAK3197746.1"/>
    <property type="molecule type" value="Genomic_DNA"/>
</dbReference>
<dbReference type="Gene3D" id="1.25.40.10">
    <property type="entry name" value="Tetratricopeptide repeat domain"/>
    <property type="match status" value="1"/>
</dbReference>
<feature type="region of interest" description="Disordered" evidence="2">
    <location>
        <begin position="104"/>
        <end position="132"/>
    </location>
</feature>
<dbReference type="AlphaFoldDB" id="A0AAN6LLY5"/>
<dbReference type="Proteomes" id="UP001280581">
    <property type="component" value="Unassembled WGS sequence"/>
</dbReference>
<feature type="compositionally biased region" description="Basic and acidic residues" evidence="2">
    <location>
        <begin position="104"/>
        <end position="125"/>
    </location>
</feature>
<evidence type="ECO:0000256" key="1">
    <source>
        <dbReference type="SAM" id="Coils"/>
    </source>
</evidence>
<gene>
    <name evidence="3" type="ORF">GRF29_216g1152689</name>
</gene>
<organism evidence="3 4">
    <name type="scientific">Pseudopithomyces chartarum</name>
    <dbReference type="NCBI Taxonomy" id="1892770"/>
    <lineage>
        <taxon>Eukaryota</taxon>
        <taxon>Fungi</taxon>
        <taxon>Dikarya</taxon>
        <taxon>Ascomycota</taxon>
        <taxon>Pezizomycotina</taxon>
        <taxon>Dothideomycetes</taxon>
        <taxon>Pleosporomycetidae</taxon>
        <taxon>Pleosporales</taxon>
        <taxon>Massarineae</taxon>
        <taxon>Didymosphaeriaceae</taxon>
        <taxon>Pseudopithomyces</taxon>
    </lineage>
</organism>
<dbReference type="InterPro" id="IPR011990">
    <property type="entry name" value="TPR-like_helical_dom_sf"/>
</dbReference>
<name>A0AAN6LLY5_9PLEO</name>